<evidence type="ECO:0000256" key="1">
    <source>
        <dbReference type="ARBA" id="ARBA00023002"/>
    </source>
</evidence>
<keyword evidence="2 4" id="KW-0503">Monooxygenase</keyword>
<proteinExistence type="predicted"/>
<evidence type="ECO:0000313" key="4">
    <source>
        <dbReference type="EMBL" id="NII04772.1"/>
    </source>
</evidence>
<dbReference type="InterPro" id="IPR002938">
    <property type="entry name" value="FAD-bd"/>
</dbReference>
<reference evidence="4 5" key="1">
    <citation type="submission" date="2020-03" db="EMBL/GenBank/DDBJ databases">
        <authorList>
            <person name="Lai Q."/>
        </authorList>
    </citation>
    <scope>NUCLEOTIDE SEQUENCE [LARGE SCALE GENOMIC DNA]</scope>
    <source>
        <strain evidence="4 5">CCUG 25036</strain>
    </source>
</reference>
<keyword evidence="1" id="KW-0560">Oxidoreductase</keyword>
<dbReference type="AlphaFoldDB" id="A0A7X5U6J3"/>
<comment type="caution">
    <text evidence="4">The sequence shown here is derived from an EMBL/GenBank/DDBJ whole genome shotgun (WGS) entry which is preliminary data.</text>
</comment>
<feature type="domain" description="FAD-binding" evidence="3">
    <location>
        <begin position="8"/>
        <end position="339"/>
    </location>
</feature>
<evidence type="ECO:0000259" key="3">
    <source>
        <dbReference type="Pfam" id="PF01494"/>
    </source>
</evidence>
<keyword evidence="5" id="KW-1185">Reference proteome</keyword>
<dbReference type="Pfam" id="PF01494">
    <property type="entry name" value="FAD_binding_3"/>
    <property type="match status" value="1"/>
</dbReference>
<evidence type="ECO:0000256" key="2">
    <source>
        <dbReference type="ARBA" id="ARBA00023033"/>
    </source>
</evidence>
<gene>
    <name evidence="4" type="ORF">HBF25_00070</name>
</gene>
<accession>A0A7X5U6J3</accession>
<dbReference type="Gene3D" id="3.50.50.60">
    <property type="entry name" value="FAD/NAD(P)-binding domain"/>
    <property type="match status" value="1"/>
</dbReference>
<dbReference type="Proteomes" id="UP000490980">
    <property type="component" value="Unassembled WGS sequence"/>
</dbReference>
<dbReference type="EMBL" id="JAARLZ010000001">
    <property type="protein sequence ID" value="NII04772.1"/>
    <property type="molecule type" value="Genomic_DNA"/>
</dbReference>
<sequence length="374" mass="40018">MDQPQNQRVLIAGGGIAGLATLRALAQKGVPATIVERSLQAADAGLAINLPGNAVAALHRLGLGEAIERLGYPVKRREYRTRKDRILASIDEDAFWGDAMRPRAVRRSDLMNMLASGQDASHILRGTGVASVSQDATGVRTRLADGQEWISDLLVGADGVRSTIRSSVAGTTGASSARLAAASWRFMGPNPGLDCWTLWTGERGMVLLLPVDERTVYGWAAATSAGAADSDLSLLRDVVRDFPARVRETMDSVLAYPGSVYHSPIEEVRLTSWSRDRILLIGDAAHATAPVWAEGAALAMEDALVLADIVAKEGAGPAVGQRFEAARRSRVEHVQAMTDKLSKAARLPHALRSLLMPFITPRSYAATYGPLKQP</sequence>
<dbReference type="GO" id="GO:0071949">
    <property type="term" value="F:FAD binding"/>
    <property type="evidence" value="ECO:0007669"/>
    <property type="project" value="InterPro"/>
</dbReference>
<dbReference type="InterPro" id="IPR036188">
    <property type="entry name" value="FAD/NAD-bd_sf"/>
</dbReference>
<protein>
    <submittedName>
        <fullName evidence="4">FAD-dependent monooxygenase</fullName>
    </submittedName>
</protein>
<dbReference type="PANTHER" id="PTHR13789:SF309">
    <property type="entry name" value="PUTATIVE (AFU_ORTHOLOGUE AFUA_6G14510)-RELATED"/>
    <property type="match status" value="1"/>
</dbReference>
<dbReference type="PRINTS" id="PR00420">
    <property type="entry name" value="RNGMNOXGNASE"/>
</dbReference>
<dbReference type="RefSeq" id="WP_166945379.1">
    <property type="nucleotide sequence ID" value="NZ_JAARLZ010000001.1"/>
</dbReference>
<name>A0A7X5U6J3_9GAMM</name>
<dbReference type="SUPFAM" id="SSF51905">
    <property type="entry name" value="FAD/NAD(P)-binding domain"/>
    <property type="match status" value="1"/>
</dbReference>
<dbReference type="PANTHER" id="PTHR13789">
    <property type="entry name" value="MONOOXYGENASE"/>
    <property type="match status" value="1"/>
</dbReference>
<dbReference type="InterPro" id="IPR050493">
    <property type="entry name" value="FAD-dep_Monooxygenase_BioMet"/>
</dbReference>
<dbReference type="GO" id="GO:0004497">
    <property type="term" value="F:monooxygenase activity"/>
    <property type="evidence" value="ECO:0007669"/>
    <property type="project" value="UniProtKB-KW"/>
</dbReference>
<evidence type="ECO:0000313" key="5">
    <source>
        <dbReference type="Proteomes" id="UP000490980"/>
    </source>
</evidence>
<organism evidence="4 5">
    <name type="scientific">Luteibacter anthropi</name>
    <dbReference type="NCBI Taxonomy" id="564369"/>
    <lineage>
        <taxon>Bacteria</taxon>
        <taxon>Pseudomonadati</taxon>
        <taxon>Pseudomonadota</taxon>
        <taxon>Gammaproteobacteria</taxon>
        <taxon>Lysobacterales</taxon>
        <taxon>Rhodanobacteraceae</taxon>
        <taxon>Luteibacter</taxon>
    </lineage>
</organism>